<keyword evidence="2" id="KW-1185">Reference proteome</keyword>
<accession>A0ACC2WI64</accession>
<gene>
    <name evidence="1" type="ORF">QFC19_001389</name>
</gene>
<reference evidence="1" key="1">
    <citation type="submission" date="2023-04" db="EMBL/GenBank/DDBJ databases">
        <title>Draft Genome sequencing of Naganishia species isolated from polar environments using Oxford Nanopore Technology.</title>
        <authorList>
            <person name="Leo P."/>
            <person name="Venkateswaran K."/>
        </authorList>
    </citation>
    <scope>NUCLEOTIDE SEQUENCE</scope>
    <source>
        <strain evidence="1">MNA-CCFEE 5261</strain>
    </source>
</reference>
<proteinExistence type="predicted"/>
<protein>
    <submittedName>
        <fullName evidence="1">Uncharacterized protein</fullName>
    </submittedName>
</protein>
<evidence type="ECO:0000313" key="1">
    <source>
        <dbReference type="EMBL" id="KAJ9110880.1"/>
    </source>
</evidence>
<name>A0ACC2WI64_9TREE</name>
<organism evidence="1 2">
    <name type="scientific">Naganishia cerealis</name>
    <dbReference type="NCBI Taxonomy" id="610337"/>
    <lineage>
        <taxon>Eukaryota</taxon>
        <taxon>Fungi</taxon>
        <taxon>Dikarya</taxon>
        <taxon>Basidiomycota</taxon>
        <taxon>Agaricomycotina</taxon>
        <taxon>Tremellomycetes</taxon>
        <taxon>Filobasidiales</taxon>
        <taxon>Filobasidiaceae</taxon>
        <taxon>Naganishia</taxon>
    </lineage>
</organism>
<dbReference type="EMBL" id="JASBWR010000010">
    <property type="protein sequence ID" value="KAJ9110880.1"/>
    <property type="molecule type" value="Genomic_DNA"/>
</dbReference>
<comment type="caution">
    <text evidence="1">The sequence shown here is derived from an EMBL/GenBank/DDBJ whole genome shotgun (WGS) entry which is preliminary data.</text>
</comment>
<dbReference type="Proteomes" id="UP001241377">
    <property type="component" value="Unassembled WGS sequence"/>
</dbReference>
<evidence type="ECO:0000313" key="2">
    <source>
        <dbReference type="Proteomes" id="UP001241377"/>
    </source>
</evidence>
<sequence>MQELSQNVGIVSTTLEQIAKDIHDMKHEPKSISDEQIRRMVNDIVPQIPVPKCLPEDAVDIIRSLATLPLQLYERLEDSLSTRKVEFAEDKQAFKETLQIEDSSLLVSQQEKSMAKSIVANSSPLGATTQNTQPRLAQSGETLNIQLTGGPSAEHNNDATIGILTGREMVMYSNDGSETISRKDLSHRLVPIRSKPVVHADTLLHEIGLPGNDRSFPVNDPQARIHNKEPEDFMGGPSGILQKLNRIEDKLDCLLAMKESLGNDMCNLDNPRERSPSGFLNSSDVPKKTAISPWKELEPERLICGPKDDVQIALRESSASNYDIDLMNSEFPPLIPGRSVVQVMASSSILDRPQALECADTQRHVKSEQNVSGIRPPPSQTRSQDRGSITAPYKRRRLIKFSSEDEEDGPEAAKRFRSGLSLSHDTGISRMQKHDGSDSPGKQILSCSTTTTEKLETDGAEHPNVVANSALLQNRRRISVSPDLL</sequence>